<dbReference type="EnsemblMetazoa" id="ENSAATROPT006134">
    <property type="protein sequence ID" value="ENSAATROPP005584"/>
    <property type="gene ID" value="ENSAATROPG004964"/>
</dbReference>
<evidence type="ECO:0000313" key="3">
    <source>
        <dbReference type="Proteomes" id="UP000075880"/>
    </source>
</evidence>
<protein>
    <recommendedName>
        <fullName evidence="4">Protein quiver</fullName>
    </recommendedName>
</protein>
<keyword evidence="3" id="KW-1185">Reference proteome</keyword>
<sequence>MGLLVWRLLLVSALMLCVDPANCFQCYRCANTNNFEECSKSATIVNCEEQQALSGLTTVKSTLANVSYACAKASVEVSTVKSFVKTCAPSLPEDELCAMLTEQTKVQLPESIVRVCKVCYSELCNGSSGELSAGVTLSAISLMTLMIVRCLTS</sequence>
<dbReference type="AlphaFoldDB" id="A0AAG5D3Y1"/>
<feature type="signal peptide" evidence="1">
    <location>
        <begin position="1"/>
        <end position="23"/>
    </location>
</feature>
<accession>A0AAG5D3Y1</accession>
<name>A0AAG5D3Y1_ANOAO</name>
<evidence type="ECO:0000256" key="1">
    <source>
        <dbReference type="SAM" id="SignalP"/>
    </source>
</evidence>
<reference evidence="2" key="1">
    <citation type="submission" date="2024-04" db="UniProtKB">
        <authorList>
            <consortium name="EnsemblMetazoa"/>
        </authorList>
    </citation>
    <scope>IDENTIFICATION</scope>
    <source>
        <strain evidence="2">EBRO</strain>
    </source>
</reference>
<proteinExistence type="predicted"/>
<feature type="chain" id="PRO_5042518706" description="Protein quiver" evidence="1">
    <location>
        <begin position="24"/>
        <end position="153"/>
    </location>
</feature>
<dbReference type="Proteomes" id="UP000075880">
    <property type="component" value="Unassembled WGS sequence"/>
</dbReference>
<evidence type="ECO:0000313" key="2">
    <source>
        <dbReference type="EnsemblMetazoa" id="ENSAATROPP005584"/>
    </source>
</evidence>
<organism evidence="2 3">
    <name type="scientific">Anopheles atroparvus</name>
    <name type="common">European mosquito</name>
    <dbReference type="NCBI Taxonomy" id="41427"/>
    <lineage>
        <taxon>Eukaryota</taxon>
        <taxon>Metazoa</taxon>
        <taxon>Ecdysozoa</taxon>
        <taxon>Arthropoda</taxon>
        <taxon>Hexapoda</taxon>
        <taxon>Insecta</taxon>
        <taxon>Pterygota</taxon>
        <taxon>Neoptera</taxon>
        <taxon>Endopterygota</taxon>
        <taxon>Diptera</taxon>
        <taxon>Nematocera</taxon>
        <taxon>Culicoidea</taxon>
        <taxon>Culicidae</taxon>
        <taxon>Anophelinae</taxon>
        <taxon>Anopheles</taxon>
    </lineage>
</organism>
<evidence type="ECO:0008006" key="4">
    <source>
        <dbReference type="Google" id="ProtNLM"/>
    </source>
</evidence>
<keyword evidence="1" id="KW-0732">Signal</keyword>